<dbReference type="Pfam" id="PF22249">
    <property type="entry name" value="ERMP1-TM"/>
    <property type="match status" value="1"/>
</dbReference>
<evidence type="ECO:0000313" key="4">
    <source>
        <dbReference type="Proteomes" id="UP000824782"/>
    </source>
</evidence>
<feature type="transmembrane region" description="Helical" evidence="1">
    <location>
        <begin position="113"/>
        <end position="134"/>
    </location>
</feature>
<feature type="domain" description="Endoplasmic reticulum metallopeptidase 1/1-A TM" evidence="2">
    <location>
        <begin position="75"/>
        <end position="201"/>
    </location>
</feature>
<dbReference type="Proteomes" id="UP000824782">
    <property type="component" value="Unassembled WGS sequence"/>
</dbReference>
<keyword evidence="4" id="KW-1185">Reference proteome</keyword>
<evidence type="ECO:0000259" key="2">
    <source>
        <dbReference type="Pfam" id="PF22249"/>
    </source>
</evidence>
<reference evidence="3" key="1">
    <citation type="thesis" date="2020" institute="ProQuest LLC" country="789 East Eisenhower Parkway, Ann Arbor, MI, USA">
        <title>Comparative Genomics and Chromosome Evolution.</title>
        <authorList>
            <person name="Mudd A.B."/>
        </authorList>
    </citation>
    <scope>NUCLEOTIDE SEQUENCE</scope>
    <source>
        <strain evidence="3">237g6f4</strain>
        <tissue evidence="3">Blood</tissue>
    </source>
</reference>
<feature type="transmembrane region" description="Helical" evidence="1">
    <location>
        <begin position="83"/>
        <end position="107"/>
    </location>
</feature>
<gene>
    <name evidence="3" type="ORF">GDO81_025849</name>
</gene>
<feature type="transmembrane region" description="Helical" evidence="1">
    <location>
        <begin position="178"/>
        <end position="196"/>
    </location>
</feature>
<evidence type="ECO:0000313" key="3">
    <source>
        <dbReference type="EMBL" id="KAG8536684.1"/>
    </source>
</evidence>
<protein>
    <recommendedName>
        <fullName evidence="2">Endoplasmic reticulum metallopeptidase 1/1-A TM domain-containing protein</fullName>
    </recommendedName>
</protein>
<sequence>GDNILGVLRYLASSPLLADSSEYRHGNLVFFDVSGMFVVSYPARIGTIINYVIAAAALFYLSKKTIKYRRGGKNYARDLMVGLFINVTSWISALVTVLILAVLVSLTGNSLSWYTHFYVAVALYGAAALAKLILMHTMAKAFYFTNTSTQYLGDLFFDVSLLSWGIPMMLLTQQGLCSAYFFAMWVIFPLVTKLIAEKESVHQ</sequence>
<name>A0AAV6YN63_ENGPU</name>
<accession>A0AAV6YN63</accession>
<keyword evidence="1" id="KW-1133">Transmembrane helix</keyword>
<comment type="caution">
    <text evidence="3">The sequence shown here is derived from an EMBL/GenBank/DDBJ whole genome shotgun (WGS) entry which is preliminary data.</text>
</comment>
<keyword evidence="1" id="KW-0812">Transmembrane</keyword>
<feature type="transmembrane region" description="Helical" evidence="1">
    <location>
        <begin position="41"/>
        <end position="62"/>
    </location>
</feature>
<organism evidence="3 4">
    <name type="scientific">Engystomops pustulosus</name>
    <name type="common">Tungara frog</name>
    <name type="synonym">Physalaemus pustulosus</name>
    <dbReference type="NCBI Taxonomy" id="76066"/>
    <lineage>
        <taxon>Eukaryota</taxon>
        <taxon>Metazoa</taxon>
        <taxon>Chordata</taxon>
        <taxon>Craniata</taxon>
        <taxon>Vertebrata</taxon>
        <taxon>Euteleostomi</taxon>
        <taxon>Amphibia</taxon>
        <taxon>Batrachia</taxon>
        <taxon>Anura</taxon>
        <taxon>Neobatrachia</taxon>
        <taxon>Hyloidea</taxon>
        <taxon>Leptodactylidae</taxon>
        <taxon>Leiuperinae</taxon>
        <taxon>Engystomops</taxon>
    </lineage>
</organism>
<dbReference type="AlphaFoldDB" id="A0AAV6YN63"/>
<keyword evidence="1" id="KW-0472">Membrane</keyword>
<evidence type="ECO:0000256" key="1">
    <source>
        <dbReference type="SAM" id="Phobius"/>
    </source>
</evidence>
<feature type="non-terminal residue" evidence="3">
    <location>
        <position position="203"/>
    </location>
</feature>
<dbReference type="InterPro" id="IPR053974">
    <property type="entry name" value="ERMP1_1-A_TM"/>
</dbReference>
<proteinExistence type="predicted"/>
<feature type="non-terminal residue" evidence="3">
    <location>
        <position position="1"/>
    </location>
</feature>
<dbReference type="EMBL" id="WNYA01039524">
    <property type="protein sequence ID" value="KAG8536684.1"/>
    <property type="molecule type" value="Genomic_DNA"/>
</dbReference>